<evidence type="ECO:0000256" key="11">
    <source>
        <dbReference type="SAM" id="Phobius"/>
    </source>
</evidence>
<dbReference type="Gene3D" id="2.170.130.10">
    <property type="entry name" value="TonB-dependent receptor, plug domain"/>
    <property type="match status" value="1"/>
</dbReference>
<feature type="transmembrane region" description="Helical" evidence="11">
    <location>
        <begin position="36"/>
        <end position="53"/>
    </location>
</feature>
<evidence type="ECO:0000256" key="10">
    <source>
        <dbReference type="PROSITE-ProRule" id="PRU01360"/>
    </source>
</evidence>
<dbReference type="InterPro" id="IPR037066">
    <property type="entry name" value="Plug_dom_sf"/>
</dbReference>
<dbReference type="Gene3D" id="3.30.1150.10">
    <property type="match status" value="2"/>
</dbReference>
<dbReference type="NCBIfam" id="TIGR01352">
    <property type="entry name" value="tonB_Cterm"/>
    <property type="match status" value="1"/>
</dbReference>
<keyword evidence="14" id="KW-1185">Reference proteome</keyword>
<evidence type="ECO:0000313" key="13">
    <source>
        <dbReference type="EMBL" id="MFC4213223.1"/>
    </source>
</evidence>
<keyword evidence="10" id="KW-0998">Cell outer membrane</keyword>
<keyword evidence="7" id="KW-0653">Protein transport</keyword>
<evidence type="ECO:0000256" key="8">
    <source>
        <dbReference type="ARBA" id="ARBA00022989"/>
    </source>
</evidence>
<comment type="similarity">
    <text evidence="2">Belongs to the TonB family.</text>
</comment>
<dbReference type="Pfam" id="PF03544">
    <property type="entry name" value="TonB_C"/>
    <property type="match status" value="1"/>
</dbReference>
<comment type="similarity">
    <text evidence="10">Belongs to the TonB-dependent receptor family.</text>
</comment>
<evidence type="ECO:0000256" key="9">
    <source>
        <dbReference type="ARBA" id="ARBA00023136"/>
    </source>
</evidence>
<comment type="subcellular location">
    <subcellularLocation>
        <location evidence="1">Cell inner membrane</location>
        <topology evidence="1">Single-pass membrane protein</topology>
        <orientation evidence="1">Periplasmic side</orientation>
    </subcellularLocation>
    <subcellularLocation>
        <location evidence="10">Cell outer membrane</location>
        <topology evidence="10">Multi-pass membrane protein</topology>
    </subcellularLocation>
</comment>
<evidence type="ECO:0000256" key="1">
    <source>
        <dbReference type="ARBA" id="ARBA00004383"/>
    </source>
</evidence>
<reference evidence="14" key="1">
    <citation type="journal article" date="2019" name="Int. J. Syst. Evol. Microbiol.">
        <title>The Global Catalogue of Microorganisms (GCM) 10K type strain sequencing project: providing services to taxonomists for standard genome sequencing and annotation.</title>
        <authorList>
            <consortium name="The Broad Institute Genomics Platform"/>
            <consortium name="The Broad Institute Genome Sequencing Center for Infectious Disease"/>
            <person name="Wu L."/>
            <person name="Ma J."/>
        </authorList>
    </citation>
    <scope>NUCLEOTIDE SEQUENCE [LARGE SCALE GENOMIC DNA]</scope>
    <source>
        <strain evidence="14">CCM 8691</strain>
    </source>
</reference>
<dbReference type="PROSITE" id="PS52016">
    <property type="entry name" value="TONB_DEPENDENT_REC_3"/>
    <property type="match status" value="1"/>
</dbReference>
<protein>
    <submittedName>
        <fullName evidence="13">TonB family protein</fullName>
    </submittedName>
</protein>
<accession>A0ABV8PGN6</accession>
<dbReference type="InterPro" id="IPR039426">
    <property type="entry name" value="TonB-dep_rcpt-like"/>
</dbReference>
<dbReference type="SUPFAM" id="SSF74653">
    <property type="entry name" value="TolA/TonB C-terminal domain"/>
    <property type="match status" value="1"/>
</dbReference>
<keyword evidence="10" id="KW-1134">Transmembrane beta strand</keyword>
<dbReference type="RefSeq" id="WP_378988209.1">
    <property type="nucleotide sequence ID" value="NZ_JBHSBW010000016.1"/>
</dbReference>
<dbReference type="InterPro" id="IPR037682">
    <property type="entry name" value="TonB_C"/>
</dbReference>
<dbReference type="PROSITE" id="PS52015">
    <property type="entry name" value="TONB_CTD"/>
    <property type="match status" value="1"/>
</dbReference>
<feature type="domain" description="TonB C-terminal" evidence="12">
    <location>
        <begin position="460"/>
        <end position="556"/>
    </location>
</feature>
<name>A0ABV8PGN6_9SPHI</name>
<keyword evidence="3 10" id="KW-0813">Transport</keyword>
<comment type="caution">
    <text evidence="13">The sequence shown here is derived from an EMBL/GenBank/DDBJ whole genome shotgun (WGS) entry which is preliminary data.</text>
</comment>
<keyword evidence="9 10" id="KW-0472">Membrane</keyword>
<dbReference type="InterPro" id="IPR051045">
    <property type="entry name" value="TonB-dependent_transducer"/>
</dbReference>
<organism evidence="13 14">
    <name type="scientific">Pedobacter lithocola</name>
    <dbReference type="NCBI Taxonomy" id="1908239"/>
    <lineage>
        <taxon>Bacteria</taxon>
        <taxon>Pseudomonadati</taxon>
        <taxon>Bacteroidota</taxon>
        <taxon>Sphingobacteriia</taxon>
        <taxon>Sphingobacteriales</taxon>
        <taxon>Sphingobacteriaceae</taxon>
        <taxon>Pedobacter</taxon>
    </lineage>
</organism>
<gene>
    <name evidence="13" type="ORF">ACFOWA_18665</name>
</gene>
<sequence>MSFAHYLLQVNIYLIVFYGCYKLLLDKETYFTLNRVYLVAAGFLSLCIPFIRLEWLMEQKAAQKVYTSVKWDAMLQQATIVTEAQEGINWANLLVYIYCGGILFFTCRLIFNLLAVNKLIKNAKDGSAFSFLGKKIIDVELPHSNVIDIHEEAHIKQWHTLDILFFEIIGILTWLNPVIYLYKKAIKNIHEFLADEHAAEFQGDKTEYAMLILSKSFGISPNALTSNFFEKSLVKKRIYMLHKERSKKIAVIKYGIFIPLFALLIVFSSATIRKNEKLLSISKQIPLEQPIDLVQDIVTKPLEPVTDAKPEIKEVVKNIPVEKDWKAFYEYIGNEIKYPKEAQENGLQGNSQIKFTIKNGRVNNLINSVDLGDGCDEEVIKAIESYDGFKNVDNGKYAIKVGFRLPHLETNISNQNIPIAKGYKELSQLNITGQSLAPSNTDDKKVYDFVSIEKQPEFVGGMKKFYDYLGRSIKYPMLAQQNNVQGKVWLSFTVEKDGSLTSIAVTRGLGSGTDEEAQRVLEESPKWIPGIQNGKPVRVKYNININFKLNELTEPTKAIDNAVSSQGKVTKLTFGGVNNFDNSKKPLIVLDGVIQANDALENIRSETIASISVLKDRLAMASYGNQGKNGVLIVTTKSASGQIFRNLNAHELSVDRSSQNELKSKF</sequence>
<feature type="transmembrane region" description="Helical" evidence="11">
    <location>
        <begin position="163"/>
        <end position="182"/>
    </location>
</feature>
<dbReference type="Pfam" id="PF05569">
    <property type="entry name" value="Peptidase_M56"/>
    <property type="match status" value="1"/>
</dbReference>
<evidence type="ECO:0000313" key="14">
    <source>
        <dbReference type="Proteomes" id="UP001595789"/>
    </source>
</evidence>
<keyword evidence="8 11" id="KW-1133">Transmembrane helix</keyword>
<dbReference type="Proteomes" id="UP001595789">
    <property type="component" value="Unassembled WGS sequence"/>
</dbReference>
<evidence type="ECO:0000256" key="5">
    <source>
        <dbReference type="ARBA" id="ARBA00022519"/>
    </source>
</evidence>
<evidence type="ECO:0000256" key="7">
    <source>
        <dbReference type="ARBA" id="ARBA00022927"/>
    </source>
</evidence>
<keyword evidence="6 10" id="KW-0812">Transmembrane</keyword>
<feature type="transmembrane region" description="Helical" evidence="11">
    <location>
        <begin position="250"/>
        <end position="272"/>
    </location>
</feature>
<evidence type="ECO:0000256" key="2">
    <source>
        <dbReference type="ARBA" id="ARBA00006555"/>
    </source>
</evidence>
<dbReference type="InterPro" id="IPR006260">
    <property type="entry name" value="TonB/TolA_C"/>
</dbReference>
<dbReference type="SUPFAM" id="SSF56935">
    <property type="entry name" value="Porins"/>
    <property type="match status" value="1"/>
</dbReference>
<keyword evidence="4" id="KW-1003">Cell membrane</keyword>
<dbReference type="EMBL" id="JBHSBW010000016">
    <property type="protein sequence ID" value="MFC4213223.1"/>
    <property type="molecule type" value="Genomic_DNA"/>
</dbReference>
<keyword evidence="5" id="KW-0997">Cell inner membrane</keyword>
<dbReference type="PANTHER" id="PTHR33446">
    <property type="entry name" value="PROTEIN TONB-RELATED"/>
    <property type="match status" value="1"/>
</dbReference>
<evidence type="ECO:0000259" key="12">
    <source>
        <dbReference type="PROSITE" id="PS52015"/>
    </source>
</evidence>
<dbReference type="PANTHER" id="PTHR33446:SF2">
    <property type="entry name" value="PROTEIN TONB"/>
    <property type="match status" value="1"/>
</dbReference>
<evidence type="ECO:0000256" key="4">
    <source>
        <dbReference type="ARBA" id="ARBA00022475"/>
    </source>
</evidence>
<evidence type="ECO:0000256" key="3">
    <source>
        <dbReference type="ARBA" id="ARBA00022448"/>
    </source>
</evidence>
<feature type="transmembrane region" description="Helical" evidence="11">
    <location>
        <begin position="93"/>
        <end position="114"/>
    </location>
</feature>
<evidence type="ECO:0000256" key="6">
    <source>
        <dbReference type="ARBA" id="ARBA00022692"/>
    </source>
</evidence>
<feature type="transmembrane region" description="Helical" evidence="11">
    <location>
        <begin position="6"/>
        <end position="24"/>
    </location>
</feature>
<feature type="transmembrane region" description="Helical" evidence="11">
    <location>
        <begin position="208"/>
        <end position="229"/>
    </location>
</feature>
<dbReference type="CDD" id="cd07341">
    <property type="entry name" value="M56_BlaR1_MecR1_like"/>
    <property type="match status" value="1"/>
</dbReference>
<proteinExistence type="inferred from homology"/>
<dbReference type="InterPro" id="IPR008756">
    <property type="entry name" value="Peptidase_M56"/>
</dbReference>